<dbReference type="AlphaFoldDB" id="A0A0W0G554"/>
<dbReference type="GO" id="GO:0030154">
    <property type="term" value="P:cell differentiation"/>
    <property type="evidence" value="ECO:0007669"/>
    <property type="project" value="TreeGrafter"/>
</dbReference>
<protein>
    <submittedName>
        <fullName evidence="6">Putative HMG-box transcription factor</fullName>
    </submittedName>
</protein>
<dbReference type="Proteomes" id="UP000054988">
    <property type="component" value="Unassembled WGS sequence"/>
</dbReference>
<evidence type="ECO:0000259" key="5">
    <source>
        <dbReference type="PROSITE" id="PS50118"/>
    </source>
</evidence>
<accession>A0A0W0G554</accession>
<sequence>MSRKAGSDTSEPPRPPNAWILFRSEHAAQVKQELERENGKAPQQGEISRMIAKLWNANNATKQDYQVKAEQVRRQHQQKYPGYRYRKRWQGKLREEKVRRQNQEELEPASGQQTQVRTRTQTRMHPYRINSPVVPQSRSPSTSATRLPLKGILVQNPRPPTSSYPKIFGGTQTIVYFGSLDLTRATGLYGPTKDNGDVNIPPPSPALEALLRLRFDATMATFDEQRQPVPDHEMLEGRQLTIEQGSVQYDPNVLWNQAQDHQRVNINAQTQDSAMLAYPNAIPDVDGPGADFAPQPGSRLPYPQSSSTRPQLEVSNGPSGPGSYEDSTGAIEASTSYEASSEDACLPLSPSI</sequence>
<reference evidence="6 7" key="1">
    <citation type="submission" date="2015-12" db="EMBL/GenBank/DDBJ databases">
        <title>Draft genome sequence of Moniliophthora roreri, the causal agent of frosty pod rot of cacao.</title>
        <authorList>
            <person name="Aime M.C."/>
            <person name="Diaz-Valderrama J.R."/>
            <person name="Kijpornyongpan T."/>
            <person name="Phillips-Mora W."/>
        </authorList>
    </citation>
    <scope>NUCLEOTIDE SEQUENCE [LARGE SCALE GENOMIC DNA]</scope>
    <source>
        <strain evidence="6 7">MCA 2952</strain>
    </source>
</reference>
<dbReference type="InterPro" id="IPR050140">
    <property type="entry name" value="SRY-related_HMG-box_TF-like"/>
</dbReference>
<proteinExistence type="predicted"/>
<evidence type="ECO:0000256" key="1">
    <source>
        <dbReference type="ARBA" id="ARBA00023125"/>
    </source>
</evidence>
<feature type="domain" description="HMG box" evidence="5">
    <location>
        <begin position="12"/>
        <end position="84"/>
    </location>
</feature>
<dbReference type="GO" id="GO:0005634">
    <property type="term" value="C:nucleus"/>
    <property type="evidence" value="ECO:0007669"/>
    <property type="project" value="UniProtKB-UniRule"/>
</dbReference>
<keyword evidence="2" id="KW-0804">Transcription</keyword>
<dbReference type="InterPro" id="IPR009071">
    <property type="entry name" value="HMG_box_dom"/>
</dbReference>
<name>A0A0W0G554_MONRR</name>
<gene>
    <name evidence="6" type="ORF">WG66_3764</name>
</gene>
<dbReference type="Gene3D" id="1.10.30.10">
    <property type="entry name" value="High mobility group box domain"/>
    <property type="match status" value="1"/>
</dbReference>
<feature type="compositionally biased region" description="Polar residues" evidence="4">
    <location>
        <begin position="303"/>
        <end position="318"/>
    </location>
</feature>
<feature type="region of interest" description="Disordered" evidence="4">
    <location>
        <begin position="279"/>
        <end position="352"/>
    </location>
</feature>
<dbReference type="SMART" id="SM00398">
    <property type="entry name" value="HMG"/>
    <property type="match status" value="1"/>
</dbReference>
<keyword evidence="3" id="KW-0539">Nucleus</keyword>
<evidence type="ECO:0000256" key="2">
    <source>
        <dbReference type="ARBA" id="ARBA00023163"/>
    </source>
</evidence>
<dbReference type="EMBL" id="LATX01001122">
    <property type="protein sequence ID" value="KTB43656.1"/>
    <property type="molecule type" value="Genomic_DNA"/>
</dbReference>
<organism evidence="6 7">
    <name type="scientific">Moniliophthora roreri</name>
    <name type="common">Frosty pod rot fungus</name>
    <name type="synonym">Monilia roreri</name>
    <dbReference type="NCBI Taxonomy" id="221103"/>
    <lineage>
        <taxon>Eukaryota</taxon>
        <taxon>Fungi</taxon>
        <taxon>Dikarya</taxon>
        <taxon>Basidiomycota</taxon>
        <taxon>Agaricomycotina</taxon>
        <taxon>Agaricomycetes</taxon>
        <taxon>Agaricomycetidae</taxon>
        <taxon>Agaricales</taxon>
        <taxon>Marasmiineae</taxon>
        <taxon>Marasmiaceae</taxon>
        <taxon>Moniliophthora</taxon>
    </lineage>
</organism>
<comment type="caution">
    <text evidence="6">The sequence shown here is derived from an EMBL/GenBank/DDBJ whole genome shotgun (WGS) entry which is preliminary data.</text>
</comment>
<dbReference type="InterPro" id="IPR036910">
    <property type="entry name" value="HMG_box_dom_sf"/>
</dbReference>
<evidence type="ECO:0000256" key="3">
    <source>
        <dbReference type="PROSITE-ProRule" id="PRU00267"/>
    </source>
</evidence>
<feature type="region of interest" description="Disordered" evidence="4">
    <location>
        <begin position="99"/>
        <end position="119"/>
    </location>
</feature>
<feature type="DNA-binding region" description="HMG box" evidence="3">
    <location>
        <begin position="12"/>
        <end position="84"/>
    </location>
</feature>
<dbReference type="Pfam" id="PF00505">
    <property type="entry name" value="HMG_box"/>
    <property type="match status" value="1"/>
</dbReference>
<dbReference type="SUPFAM" id="SSF47095">
    <property type="entry name" value="HMG-box"/>
    <property type="match status" value="1"/>
</dbReference>
<keyword evidence="1 3" id="KW-0238">DNA-binding</keyword>
<dbReference type="CDD" id="cd01389">
    <property type="entry name" value="HMG-box_ROX1-like"/>
    <property type="match status" value="1"/>
</dbReference>
<evidence type="ECO:0000313" key="6">
    <source>
        <dbReference type="EMBL" id="KTB43656.1"/>
    </source>
</evidence>
<dbReference type="PANTHER" id="PTHR10270:SF161">
    <property type="entry name" value="SEX-DETERMINING REGION Y PROTEIN"/>
    <property type="match status" value="1"/>
</dbReference>
<dbReference type="PANTHER" id="PTHR10270">
    <property type="entry name" value="SOX TRANSCRIPTION FACTOR"/>
    <property type="match status" value="1"/>
</dbReference>
<evidence type="ECO:0000256" key="4">
    <source>
        <dbReference type="SAM" id="MobiDB-lite"/>
    </source>
</evidence>
<evidence type="ECO:0000313" key="7">
    <source>
        <dbReference type="Proteomes" id="UP000054988"/>
    </source>
</evidence>
<dbReference type="GO" id="GO:0000978">
    <property type="term" value="F:RNA polymerase II cis-regulatory region sequence-specific DNA binding"/>
    <property type="evidence" value="ECO:0007669"/>
    <property type="project" value="TreeGrafter"/>
</dbReference>
<dbReference type="GO" id="GO:0001228">
    <property type="term" value="F:DNA-binding transcription activator activity, RNA polymerase II-specific"/>
    <property type="evidence" value="ECO:0007669"/>
    <property type="project" value="TreeGrafter"/>
</dbReference>
<dbReference type="PROSITE" id="PS50118">
    <property type="entry name" value="HMG_BOX_2"/>
    <property type="match status" value="1"/>
</dbReference>